<organism evidence="2 3">
    <name type="scientific">Adineta steineri</name>
    <dbReference type="NCBI Taxonomy" id="433720"/>
    <lineage>
        <taxon>Eukaryota</taxon>
        <taxon>Metazoa</taxon>
        <taxon>Spiralia</taxon>
        <taxon>Gnathifera</taxon>
        <taxon>Rotifera</taxon>
        <taxon>Eurotatoria</taxon>
        <taxon>Bdelloidea</taxon>
        <taxon>Adinetida</taxon>
        <taxon>Adinetidae</taxon>
        <taxon>Adineta</taxon>
    </lineage>
</organism>
<comment type="caution">
    <text evidence="2">The sequence shown here is derived from an EMBL/GenBank/DDBJ whole genome shotgun (WGS) entry which is preliminary data.</text>
</comment>
<dbReference type="OrthoDB" id="9970274at2759"/>
<evidence type="ECO:0000313" key="3">
    <source>
        <dbReference type="Proteomes" id="UP000663832"/>
    </source>
</evidence>
<dbReference type="Gene3D" id="1.20.1280.50">
    <property type="match status" value="1"/>
</dbReference>
<dbReference type="AlphaFoldDB" id="A0A814W6S5"/>
<reference evidence="2" key="1">
    <citation type="submission" date="2021-02" db="EMBL/GenBank/DDBJ databases">
        <authorList>
            <person name="Nowell W R."/>
        </authorList>
    </citation>
    <scope>NUCLEOTIDE SEQUENCE</scope>
</reference>
<evidence type="ECO:0000313" key="2">
    <source>
        <dbReference type="EMBL" id="CAF1200004.1"/>
    </source>
</evidence>
<protein>
    <recommendedName>
        <fullName evidence="4">F-box domain-containing protein</fullName>
    </recommendedName>
</protein>
<name>A0A814W6S5_9BILA</name>
<dbReference type="EMBL" id="CAJNOM010000188">
    <property type="protein sequence ID" value="CAF1200004.1"/>
    <property type="molecule type" value="Genomic_DNA"/>
</dbReference>
<accession>A0A814W6S5</accession>
<evidence type="ECO:0000313" key="1">
    <source>
        <dbReference type="EMBL" id="CAF1014273.1"/>
    </source>
</evidence>
<keyword evidence="3" id="KW-1185">Reference proteome</keyword>
<gene>
    <name evidence="1" type="ORF">BJG266_LOCUS16638</name>
    <name evidence="2" type="ORF">QVE165_LOCUS25753</name>
</gene>
<dbReference type="Proteomes" id="UP000663877">
    <property type="component" value="Unassembled WGS sequence"/>
</dbReference>
<dbReference type="EMBL" id="CAJNOI010000078">
    <property type="protein sequence ID" value="CAF1014273.1"/>
    <property type="molecule type" value="Genomic_DNA"/>
</dbReference>
<evidence type="ECO:0008006" key="4">
    <source>
        <dbReference type="Google" id="ProtNLM"/>
    </source>
</evidence>
<dbReference type="SUPFAM" id="SSF81383">
    <property type="entry name" value="F-box domain"/>
    <property type="match status" value="1"/>
</dbReference>
<dbReference type="Proteomes" id="UP000663832">
    <property type="component" value="Unassembled WGS sequence"/>
</dbReference>
<dbReference type="InterPro" id="IPR036047">
    <property type="entry name" value="F-box-like_dom_sf"/>
</dbReference>
<sequence length="265" mass="31648">MVTKEQHELDWSIDLIDSVWFHIGSYMSIHDIHRLTRTCYRLHTLFTSNDFWSYLIRKKFGNQIWHRLIKNSSLFIDDENKIFNCITKPCHSKLIYIELMTRKCISFSEFNLFSFDTNRNYTTIADPSSLNGYVLYIKDSLELCYSLHIETIFKNILPGKYDVIWRMKLDIPYIVGDTEFYAAAEQISPGQVAYMRWTQEDFLSMYRCFYCDITKTNLWFYQTIGFVEINGNKPCDVYISMTNYNSLHAKHGIYLDYVELKLRLE</sequence>
<proteinExistence type="predicted"/>